<dbReference type="OrthoDB" id="10072423at2759"/>
<dbReference type="AlphaFoldDB" id="A0A7M6DJP3"/>
<dbReference type="SUPFAM" id="SSF56496">
    <property type="entry name" value="Fibrinogen C-terminal domain-like"/>
    <property type="match status" value="1"/>
</dbReference>
<dbReference type="Pfam" id="PF00147">
    <property type="entry name" value="Fibrinogen_C"/>
    <property type="match status" value="1"/>
</dbReference>
<dbReference type="InterPro" id="IPR050373">
    <property type="entry name" value="Fibrinogen_C-term_domain"/>
</dbReference>
<reference evidence="3" key="1">
    <citation type="submission" date="2021-01" db="UniProtKB">
        <authorList>
            <consortium name="EnsemblMetazoa"/>
        </authorList>
    </citation>
    <scope>IDENTIFICATION</scope>
</reference>
<dbReference type="NCBIfam" id="NF040941">
    <property type="entry name" value="GGGWT_bact"/>
    <property type="match status" value="1"/>
</dbReference>
<name>A0A7M6DJP3_9CNID</name>
<dbReference type="Gene3D" id="3.90.215.10">
    <property type="entry name" value="Gamma Fibrinogen, chain A, domain 1"/>
    <property type="match status" value="1"/>
</dbReference>
<evidence type="ECO:0000313" key="4">
    <source>
        <dbReference type="Proteomes" id="UP000594262"/>
    </source>
</evidence>
<dbReference type="InterPro" id="IPR002181">
    <property type="entry name" value="Fibrinogen_a/b/g_C_dom"/>
</dbReference>
<dbReference type="SMART" id="SM00186">
    <property type="entry name" value="FBG"/>
    <property type="match status" value="1"/>
</dbReference>
<accession>A0A7M6DJP3</accession>
<sequence length="294" mass="33864">MMLVMLFVALFPIAICAPTSSDFNQLKTEIKSLRDEIFYLKSKDQYQNGICDVNADKCGTCYCREDYNMIEKFYCDCRAKPVRRDCKDHYQKGGRVSGLYRINQNILGALVQVYCDQTTDGGGWTLIQRRVDGSTNFYRNWTEYKEGFGQLHREHWLGNELIYRLVAQAFLKGSEARFDMQAKGASKRIWAKYSTFGINQETDGYRLHVAGYSGTAGDKMSNHNGLKYTTYDRDSDTWSAGNCAKDRNGAWWYSQCTDSNLNSYYDPFDKSSASKSLGWDPMSIKFSEIKLRRK</sequence>
<keyword evidence="1" id="KW-0732">Signal</keyword>
<dbReference type="PROSITE" id="PS51406">
    <property type="entry name" value="FIBRINOGEN_C_2"/>
    <property type="match status" value="1"/>
</dbReference>
<evidence type="ECO:0000259" key="2">
    <source>
        <dbReference type="PROSITE" id="PS51406"/>
    </source>
</evidence>
<evidence type="ECO:0000313" key="3">
    <source>
        <dbReference type="EnsemblMetazoa" id="CLYHEMP013280.1"/>
    </source>
</evidence>
<dbReference type="GO" id="GO:0005615">
    <property type="term" value="C:extracellular space"/>
    <property type="evidence" value="ECO:0007669"/>
    <property type="project" value="TreeGrafter"/>
</dbReference>
<dbReference type="GeneID" id="136816263"/>
<dbReference type="CDD" id="cd00087">
    <property type="entry name" value="FReD"/>
    <property type="match status" value="1"/>
</dbReference>
<proteinExistence type="predicted"/>
<protein>
    <recommendedName>
        <fullName evidence="2">Fibrinogen C-terminal domain-containing protein</fullName>
    </recommendedName>
</protein>
<keyword evidence="4" id="KW-1185">Reference proteome</keyword>
<organism evidence="3 4">
    <name type="scientific">Clytia hemisphaerica</name>
    <dbReference type="NCBI Taxonomy" id="252671"/>
    <lineage>
        <taxon>Eukaryota</taxon>
        <taxon>Metazoa</taxon>
        <taxon>Cnidaria</taxon>
        <taxon>Hydrozoa</taxon>
        <taxon>Hydroidolina</taxon>
        <taxon>Leptothecata</taxon>
        <taxon>Obeliida</taxon>
        <taxon>Clytiidae</taxon>
        <taxon>Clytia</taxon>
    </lineage>
</organism>
<dbReference type="EnsemblMetazoa" id="CLYHEMT013280.1">
    <property type="protein sequence ID" value="CLYHEMP013280.1"/>
    <property type="gene ID" value="CLYHEMG013280"/>
</dbReference>
<dbReference type="PANTHER" id="PTHR19143:SF394">
    <property type="entry name" value="ANGIOPOIETIN-RELATED PROTEIN 3-LIKE"/>
    <property type="match status" value="1"/>
</dbReference>
<dbReference type="InterPro" id="IPR014716">
    <property type="entry name" value="Fibrinogen_a/b/g_C_1"/>
</dbReference>
<evidence type="ECO:0000256" key="1">
    <source>
        <dbReference type="SAM" id="SignalP"/>
    </source>
</evidence>
<dbReference type="Proteomes" id="UP000594262">
    <property type="component" value="Unplaced"/>
</dbReference>
<feature type="chain" id="PRO_5029653612" description="Fibrinogen C-terminal domain-containing protein" evidence="1">
    <location>
        <begin position="17"/>
        <end position="294"/>
    </location>
</feature>
<feature type="domain" description="Fibrinogen C-terminal" evidence="2">
    <location>
        <begin position="77"/>
        <end position="294"/>
    </location>
</feature>
<dbReference type="RefSeq" id="XP_066928692.1">
    <property type="nucleotide sequence ID" value="XM_067072591.1"/>
</dbReference>
<dbReference type="PANTHER" id="PTHR19143">
    <property type="entry name" value="FIBRINOGEN/TENASCIN/ANGIOPOEITIN"/>
    <property type="match status" value="1"/>
</dbReference>
<feature type="signal peptide" evidence="1">
    <location>
        <begin position="1"/>
        <end position="16"/>
    </location>
</feature>
<dbReference type="InterPro" id="IPR036056">
    <property type="entry name" value="Fibrinogen-like_C"/>
</dbReference>